<comment type="caution">
    <text evidence="1">The sequence shown here is derived from an EMBL/GenBank/DDBJ whole genome shotgun (WGS) entry which is preliminary data.</text>
</comment>
<keyword evidence="2" id="KW-1185">Reference proteome</keyword>
<accession>A0ACC1SZ72</accession>
<evidence type="ECO:0000313" key="2">
    <source>
        <dbReference type="Proteomes" id="UP001148629"/>
    </source>
</evidence>
<protein>
    <submittedName>
        <fullName evidence="1">Uncharacterized protein</fullName>
    </submittedName>
</protein>
<organism evidence="1 2">
    <name type="scientific">Fusarium decemcellulare</name>
    <dbReference type="NCBI Taxonomy" id="57161"/>
    <lineage>
        <taxon>Eukaryota</taxon>
        <taxon>Fungi</taxon>
        <taxon>Dikarya</taxon>
        <taxon>Ascomycota</taxon>
        <taxon>Pezizomycotina</taxon>
        <taxon>Sordariomycetes</taxon>
        <taxon>Hypocreomycetidae</taxon>
        <taxon>Hypocreales</taxon>
        <taxon>Nectriaceae</taxon>
        <taxon>Fusarium</taxon>
        <taxon>Fusarium decemcellulare species complex</taxon>
    </lineage>
</organism>
<proteinExistence type="predicted"/>
<evidence type="ECO:0000313" key="1">
    <source>
        <dbReference type="EMBL" id="KAJ3549260.1"/>
    </source>
</evidence>
<name>A0ACC1SZ72_9HYPO</name>
<reference evidence="1" key="1">
    <citation type="submission" date="2022-08" db="EMBL/GenBank/DDBJ databases">
        <title>Genome Sequence of Fusarium decemcellulare.</title>
        <authorList>
            <person name="Buettner E."/>
        </authorList>
    </citation>
    <scope>NUCLEOTIDE SEQUENCE</scope>
    <source>
        <strain evidence="1">Babe19</strain>
    </source>
</reference>
<sequence>MNGPINGFAAQGELTPLPAVWDMIAAAEPDRAVVSIAKGHEIEKGYRDITARMMANAVNRAAWFLETQLGKSDSFQTLCYLGPSDLRYPILLAAASKAGYKTFWTSPRNSLEAHLRLMEATECSIFLTPAAVPPGVDEIVGRLHMRHLVVPEQKDWLDATDDVQSYKFNKSSDDVRLDPLTVIHTSGSTGELAFHTYDGRAHMSGFPKPIFIPQGFACVAEALCKAKPENGVNSLWQVFRDTPGRLFTPFPMYHGAGIMFFHHFSQFFGRIPVLPPPTKPVTAELVAKIISSGMVTSAFLPPTLIDGIAQMPTFTENLGHLESLMHAGAHLSAEMCDLLRSKTRLFNLYGQTETGVLHQLYVDEQDSAYVHFGSLSNIEFRHHSDDLYEAVVVRKEGLESYQGGFMVEPDLREVHMHDLFSRHPDPEKSGLWLHRGRADDVIVFETGEKINPASMERSIGTHPKVRSAMVVGEGRFQSALLVEPEKNIYDPAERKALIEMVWPMIEAASNDSPAHGRVVKELVYVTEPQKPFLRTAKGSVNRRATLDLYKEVIDKLYADADQSLMHGGVDGQVLDMNAPMDQITAQLRNLVHQTTAIDVPGEDDDFYLLGMDSLQTLEVSRNLKSVLRSSKVPLERISPSIIYSNPTLRQLSASLFDLATQTPNGIDSNSGTAKVEAIISKLSADLPGRSSRCAPSKVVILTGSTGSFGSYLLSSLLAQQSVKHVYCLNRSAHAMSRQTGVNTARGLISSFDSSAVTFLQCDFLDPLLGLKQNMYDRLLADATHIIHNAWTVNFNLSVDTHLSANIPGVQAMIRLAAATAGSAKLFFISSIGTVMNWRNSGRHGPVPEAMITDSAVAQEIGYAQSKHIAERLLDMAHTKSGIEVCCFRVGQIAGPVGTVKGAWNQSEWFPALVSSCKMLGLVPKSLGALSRIDWIPINVLAETVVELVDYADAKGSQVYNLVNPSVRNWRDIYPVIQRLLHKMEGEEVEVVDYADWVQALRKSAAHTRTNENVEGNPAVKLLEFFASMQRLNNEEDEPIISTEKAERHSPTLRACGPVSEEWMELWMKQWELSVKNKQET</sequence>
<dbReference type="EMBL" id="JANRMS010000027">
    <property type="protein sequence ID" value="KAJ3549260.1"/>
    <property type="molecule type" value="Genomic_DNA"/>
</dbReference>
<dbReference type="Proteomes" id="UP001148629">
    <property type="component" value="Unassembled WGS sequence"/>
</dbReference>
<gene>
    <name evidence="1" type="ORF">NM208_g592</name>
</gene>